<organism evidence="3 4">
    <name type="scientific">Pachysolen tannophilus NRRL Y-2460</name>
    <dbReference type="NCBI Taxonomy" id="669874"/>
    <lineage>
        <taxon>Eukaryota</taxon>
        <taxon>Fungi</taxon>
        <taxon>Dikarya</taxon>
        <taxon>Ascomycota</taxon>
        <taxon>Saccharomycotina</taxon>
        <taxon>Pichiomycetes</taxon>
        <taxon>Pachysolenaceae</taxon>
        <taxon>Pachysolen</taxon>
    </lineage>
</organism>
<evidence type="ECO:0000313" key="3">
    <source>
        <dbReference type="EMBL" id="ODV95247.1"/>
    </source>
</evidence>
<dbReference type="EMBL" id="KV454014">
    <property type="protein sequence ID" value="ODV95247.1"/>
    <property type="molecule type" value="Genomic_DNA"/>
</dbReference>
<dbReference type="InterPro" id="IPR037143">
    <property type="entry name" value="4-PPantetheinyl_Trfase_dom_sf"/>
</dbReference>
<dbReference type="STRING" id="669874.A0A1E4TU31"/>
<dbReference type="InterPro" id="IPR008278">
    <property type="entry name" value="4-PPantetheinyl_Trfase_dom"/>
</dbReference>
<dbReference type="Gene3D" id="3.90.470.20">
    <property type="entry name" value="4'-phosphopantetheinyl transferase domain"/>
    <property type="match status" value="1"/>
</dbReference>
<dbReference type="GO" id="GO:0008897">
    <property type="term" value="F:holo-[acyl-carrier-protein] synthase activity"/>
    <property type="evidence" value="ECO:0007669"/>
    <property type="project" value="InterPro"/>
</dbReference>
<feature type="domain" description="4'-phosphopantetheinyl transferase" evidence="2">
    <location>
        <begin position="119"/>
        <end position="191"/>
    </location>
</feature>
<name>A0A1E4TU31_PACTA</name>
<protein>
    <recommendedName>
        <fullName evidence="2">4'-phosphopantetheinyl transferase domain-containing protein</fullName>
    </recommendedName>
</protein>
<dbReference type="SUPFAM" id="SSF56214">
    <property type="entry name" value="4'-phosphopantetheinyl transferase"/>
    <property type="match status" value="1"/>
</dbReference>
<reference evidence="4" key="1">
    <citation type="submission" date="2016-05" db="EMBL/GenBank/DDBJ databases">
        <title>Comparative genomics of biotechnologically important yeasts.</title>
        <authorList>
            <consortium name="DOE Joint Genome Institute"/>
            <person name="Riley R."/>
            <person name="Haridas S."/>
            <person name="Wolfe K.H."/>
            <person name="Lopes M.R."/>
            <person name="Hittinger C.T."/>
            <person name="Goker M."/>
            <person name="Salamov A."/>
            <person name="Wisecaver J."/>
            <person name="Long T.M."/>
            <person name="Aerts A.L."/>
            <person name="Barry K."/>
            <person name="Choi C."/>
            <person name="Clum A."/>
            <person name="Coughlan A.Y."/>
            <person name="Deshpande S."/>
            <person name="Douglass A.P."/>
            <person name="Hanson S.J."/>
            <person name="Klenk H.-P."/>
            <person name="Labutti K."/>
            <person name="Lapidus A."/>
            <person name="Lindquist E."/>
            <person name="Lipzen A."/>
            <person name="Meier-Kolthoff J.P."/>
            <person name="Ohm R.A."/>
            <person name="Otillar R.P."/>
            <person name="Pangilinan J."/>
            <person name="Peng Y."/>
            <person name="Rokas A."/>
            <person name="Rosa C.A."/>
            <person name="Scheuner C."/>
            <person name="Sibirny A.A."/>
            <person name="Slot J.C."/>
            <person name="Stielow J.B."/>
            <person name="Sun H."/>
            <person name="Kurtzman C.P."/>
            <person name="Blackwell M."/>
            <person name="Grigoriev I.V."/>
            <person name="Jeffries T.W."/>
        </authorList>
    </citation>
    <scope>NUCLEOTIDE SEQUENCE [LARGE SCALE GENOMIC DNA]</scope>
    <source>
        <strain evidence="4">NRRL Y-2460</strain>
    </source>
</reference>
<dbReference type="GO" id="GO:0000287">
    <property type="term" value="F:magnesium ion binding"/>
    <property type="evidence" value="ECO:0007669"/>
    <property type="project" value="InterPro"/>
</dbReference>
<dbReference type="Pfam" id="PF01648">
    <property type="entry name" value="ACPS"/>
    <property type="match status" value="1"/>
</dbReference>
<keyword evidence="1" id="KW-0808">Transferase</keyword>
<dbReference type="Proteomes" id="UP000094236">
    <property type="component" value="Unassembled WGS sequence"/>
</dbReference>
<dbReference type="OrthoDB" id="15433at2759"/>
<gene>
    <name evidence="3" type="ORF">PACTADRAFT_49995</name>
</gene>
<keyword evidence="4" id="KW-1185">Reference proteome</keyword>
<accession>A0A1E4TU31</accession>
<evidence type="ECO:0000256" key="1">
    <source>
        <dbReference type="ARBA" id="ARBA00022679"/>
    </source>
</evidence>
<evidence type="ECO:0000259" key="2">
    <source>
        <dbReference type="Pfam" id="PF01648"/>
    </source>
</evidence>
<evidence type="ECO:0000313" key="4">
    <source>
        <dbReference type="Proteomes" id="UP000094236"/>
    </source>
</evidence>
<proteinExistence type="predicted"/>
<dbReference type="AlphaFoldDB" id="A0A1E4TU31"/>
<sequence length="199" mass="22811">MSRIIAIGTDLVFKPRFEAILLRTLIKQKINANNSSSSNQHILRFSSRILHPLQELPIFLKYYNGIQNFIVSPSAVASQGGFTNSAMIKMLSSLNANMDNEFVRSIEQMREDTNFKHCVSLLSTSWCLKEALYKVLDPNFQKSGFNFKDWYKINDLDTGKPILIGETYTSKHANEEFLISLSHDGDYVYSVVLRQKYNL</sequence>